<dbReference type="AlphaFoldDB" id="A0A7J5MZC6"/>
<proteinExistence type="predicted"/>
<evidence type="ECO:0000313" key="2">
    <source>
        <dbReference type="EMBL" id="KAB5747611.1"/>
    </source>
</evidence>
<gene>
    <name evidence="2" type="ORF">GA752_03260</name>
</gene>
<evidence type="ECO:0000256" key="1">
    <source>
        <dbReference type="SAM" id="Phobius"/>
    </source>
</evidence>
<feature type="transmembrane region" description="Helical" evidence="1">
    <location>
        <begin position="45"/>
        <end position="65"/>
    </location>
</feature>
<reference evidence="2 3" key="1">
    <citation type="journal article" date="2019" name="Nat. Med.">
        <title>A library of human gut bacterial isolates paired with longitudinal multiomics data enables mechanistic microbiome research.</title>
        <authorList>
            <person name="Poyet M."/>
            <person name="Groussin M."/>
            <person name="Gibbons S.M."/>
            <person name="Avila-Pacheco J."/>
            <person name="Jiang X."/>
            <person name="Kearney S.M."/>
            <person name="Perrotta A.R."/>
            <person name="Berdy B."/>
            <person name="Zhao S."/>
            <person name="Lieberman T.D."/>
            <person name="Swanson P.K."/>
            <person name="Smith M."/>
            <person name="Roesemann S."/>
            <person name="Alexander J.E."/>
            <person name="Rich S.A."/>
            <person name="Livny J."/>
            <person name="Vlamakis H."/>
            <person name="Clish C."/>
            <person name="Bullock K."/>
            <person name="Deik A."/>
            <person name="Scott J."/>
            <person name="Pierce K.A."/>
            <person name="Xavier R.J."/>
            <person name="Alm E.J."/>
        </authorList>
    </citation>
    <scope>NUCLEOTIDE SEQUENCE [LARGE SCALE GENOMIC DNA]</scope>
    <source>
        <strain evidence="2 3">BIOML-A190</strain>
    </source>
</reference>
<organism evidence="2 3">
    <name type="scientific">Bifidobacterium adolescentis</name>
    <dbReference type="NCBI Taxonomy" id="1680"/>
    <lineage>
        <taxon>Bacteria</taxon>
        <taxon>Bacillati</taxon>
        <taxon>Actinomycetota</taxon>
        <taxon>Actinomycetes</taxon>
        <taxon>Bifidobacteriales</taxon>
        <taxon>Bifidobacteriaceae</taxon>
        <taxon>Bifidobacterium</taxon>
    </lineage>
</organism>
<sequence>METAQVGTVEHGPTIKKRHMCHSVPKRWHSGSAGISTIYKQTTNVPLFFIYVFILFVLCCVLWAWNGTAKKEVKK</sequence>
<protein>
    <submittedName>
        <fullName evidence="2">Uncharacterized protein</fullName>
    </submittedName>
</protein>
<evidence type="ECO:0000313" key="3">
    <source>
        <dbReference type="Proteomes" id="UP000437631"/>
    </source>
</evidence>
<keyword evidence="1" id="KW-0472">Membrane</keyword>
<comment type="caution">
    <text evidence="2">The sequence shown here is derived from an EMBL/GenBank/DDBJ whole genome shotgun (WGS) entry which is preliminary data.</text>
</comment>
<name>A0A7J5MZC6_BIFAD</name>
<keyword evidence="1" id="KW-0812">Transmembrane</keyword>
<accession>A0A7J5MZC6</accession>
<dbReference type="Proteomes" id="UP000437631">
    <property type="component" value="Unassembled WGS sequence"/>
</dbReference>
<dbReference type="EMBL" id="WDLT01000002">
    <property type="protein sequence ID" value="KAB5747611.1"/>
    <property type="molecule type" value="Genomic_DNA"/>
</dbReference>
<keyword evidence="1" id="KW-1133">Transmembrane helix</keyword>